<dbReference type="Bgee" id="ENSOCUG00000031213">
    <property type="expression patterns" value="Expressed in heart"/>
</dbReference>
<reference evidence="1 2" key="1">
    <citation type="journal article" date="2011" name="Nature">
        <title>A high-resolution map of human evolutionary constraint using 29 mammals.</title>
        <authorList>
            <person name="Lindblad-Toh K."/>
            <person name="Garber M."/>
            <person name="Zuk O."/>
            <person name="Lin M.F."/>
            <person name="Parker B.J."/>
            <person name="Washietl S."/>
            <person name="Kheradpour P."/>
            <person name="Ernst J."/>
            <person name="Jordan G."/>
            <person name="Mauceli E."/>
            <person name="Ward L.D."/>
            <person name="Lowe C.B."/>
            <person name="Holloway A.K."/>
            <person name="Clamp M."/>
            <person name="Gnerre S."/>
            <person name="Alfoldi J."/>
            <person name="Beal K."/>
            <person name="Chang J."/>
            <person name="Clawson H."/>
            <person name="Cuff J."/>
            <person name="Di Palma F."/>
            <person name="Fitzgerald S."/>
            <person name="Flicek P."/>
            <person name="Guttman M."/>
            <person name="Hubisz M.J."/>
            <person name="Jaffe D.B."/>
            <person name="Jungreis I."/>
            <person name="Kent W.J."/>
            <person name="Kostka D."/>
            <person name="Lara M."/>
            <person name="Martins A.L."/>
            <person name="Massingham T."/>
            <person name="Moltke I."/>
            <person name="Raney B.J."/>
            <person name="Rasmussen M.D."/>
            <person name="Robinson J."/>
            <person name="Stark A."/>
            <person name="Vilella A.J."/>
            <person name="Wen J."/>
            <person name="Xie X."/>
            <person name="Zody M.C."/>
            <person name="Baldwin J."/>
            <person name="Bloom T."/>
            <person name="Chin C.W."/>
            <person name="Heiman D."/>
            <person name="Nicol R."/>
            <person name="Nusbaum C."/>
            <person name="Young S."/>
            <person name="Wilkinson J."/>
            <person name="Worley K.C."/>
            <person name="Kovar C.L."/>
            <person name="Muzny D.M."/>
            <person name="Gibbs R.A."/>
            <person name="Cree A."/>
            <person name="Dihn H.H."/>
            <person name="Fowler G."/>
            <person name="Jhangiani S."/>
            <person name="Joshi V."/>
            <person name="Lee S."/>
            <person name="Lewis L.R."/>
            <person name="Nazareth L.V."/>
            <person name="Okwuonu G."/>
            <person name="Santibanez J."/>
            <person name="Warren W.C."/>
            <person name="Mardis E.R."/>
            <person name="Weinstock G.M."/>
            <person name="Wilson R.K."/>
            <person name="Delehaunty K."/>
            <person name="Dooling D."/>
            <person name="Fronik C."/>
            <person name="Fulton L."/>
            <person name="Fulton B."/>
            <person name="Graves T."/>
            <person name="Minx P."/>
            <person name="Sodergren E."/>
            <person name="Birney E."/>
            <person name="Margulies E.H."/>
            <person name="Herrero J."/>
            <person name="Green E.D."/>
            <person name="Haussler D."/>
            <person name="Siepel A."/>
            <person name="Goldman N."/>
            <person name="Pollard K.S."/>
            <person name="Pedersen J.S."/>
            <person name="Lander E.S."/>
            <person name="Kellis M."/>
        </authorList>
    </citation>
    <scope>NUCLEOTIDE SEQUENCE [LARGE SCALE GENOMIC DNA]</scope>
    <source>
        <strain evidence="1 2">Thorbecke inbred</strain>
    </source>
</reference>
<dbReference type="AlphaFoldDB" id="A0A5F9CMP2"/>
<evidence type="ECO:0000313" key="2">
    <source>
        <dbReference type="Proteomes" id="UP000001811"/>
    </source>
</evidence>
<dbReference type="EMBL" id="AAGW02024342">
    <property type="status" value="NOT_ANNOTATED_CDS"/>
    <property type="molecule type" value="Genomic_DNA"/>
</dbReference>
<reference evidence="1" key="3">
    <citation type="submission" date="2025-09" db="UniProtKB">
        <authorList>
            <consortium name="Ensembl"/>
        </authorList>
    </citation>
    <scope>IDENTIFICATION</scope>
    <source>
        <strain evidence="1">Thorbecke</strain>
    </source>
</reference>
<organism evidence="1 2">
    <name type="scientific">Oryctolagus cuniculus</name>
    <name type="common">Rabbit</name>
    <dbReference type="NCBI Taxonomy" id="9986"/>
    <lineage>
        <taxon>Eukaryota</taxon>
        <taxon>Metazoa</taxon>
        <taxon>Chordata</taxon>
        <taxon>Craniata</taxon>
        <taxon>Vertebrata</taxon>
        <taxon>Euteleostomi</taxon>
        <taxon>Mammalia</taxon>
        <taxon>Eutheria</taxon>
        <taxon>Euarchontoglires</taxon>
        <taxon>Glires</taxon>
        <taxon>Lagomorpha</taxon>
        <taxon>Leporidae</taxon>
        <taxon>Oryctolagus</taxon>
    </lineage>
</organism>
<accession>A0A5F9CMP2</accession>
<keyword evidence="2" id="KW-1185">Reference proteome</keyword>
<name>A0A5F9CMP2_RABIT</name>
<reference evidence="1" key="2">
    <citation type="submission" date="2025-08" db="UniProtKB">
        <authorList>
            <consortium name="Ensembl"/>
        </authorList>
    </citation>
    <scope>IDENTIFICATION</scope>
    <source>
        <strain evidence="1">Thorbecke</strain>
    </source>
</reference>
<sequence>MAWESSRRWPKPLGLCTHTGDQEKALGSWFQIDIPSWLAQWFPKVPAKPMVALKIPIKMGLVAGKIYRCKKQPFCDGSHFFQKHLAPGSALPGETQERIMQGPAETTATQNPFLCNTEIQLVGERVPSGLFGE</sequence>
<proteinExistence type="predicted"/>
<dbReference type="STRING" id="9986.ENSOCUP00000034977"/>
<dbReference type="InParanoid" id="A0A5F9CMP2"/>
<dbReference type="Proteomes" id="UP000001811">
    <property type="component" value="Chromosome 17"/>
</dbReference>
<protein>
    <submittedName>
        <fullName evidence="1">Uncharacterized protein</fullName>
    </submittedName>
</protein>
<evidence type="ECO:0000313" key="1">
    <source>
        <dbReference type="Ensembl" id="ENSOCUP00000034977.1"/>
    </source>
</evidence>
<dbReference type="Ensembl" id="ENSOCUT00000055212.1">
    <property type="protein sequence ID" value="ENSOCUP00000034977.1"/>
    <property type="gene ID" value="ENSOCUG00000031213.1"/>
</dbReference>